<sequence>MSASAQIVASFEDLFSVQDLAELNDTAETHPETKNDIYQYIRQRRDKIVGVFLRNNVEEFWEELTAAHGLISGSTALKLVLAEWTTGWTDAALDVYVPRNQKTSIIGFLALSEYHVIKRGPDVYESLEDHAINDIVHLEKNGQKIFIIESISDSAIAPVLRSHSTVAMNFFTAHACFCAYPKLSSSYRATINYGHLLQTHVGGRDKLVHHWKEYEERGYRYDEVSARTVASEWDVNVRIFEDGIYESKHTCKEDFDCPHTFRSTDDGGCLWMYLGGSADELKKEHGSPLTDVLFWLLGGKPCGRNCYRTLYPFTSIRNISLP</sequence>
<accession>A0ACB7ZW88</accession>
<evidence type="ECO:0000313" key="2">
    <source>
        <dbReference type="Proteomes" id="UP000790377"/>
    </source>
</evidence>
<gene>
    <name evidence="1" type="ORF">BJ138DRAFT_1017630</name>
</gene>
<comment type="caution">
    <text evidence="1">The sequence shown here is derived from an EMBL/GenBank/DDBJ whole genome shotgun (WGS) entry which is preliminary data.</text>
</comment>
<dbReference type="EMBL" id="MU268180">
    <property type="protein sequence ID" value="KAH7905485.1"/>
    <property type="molecule type" value="Genomic_DNA"/>
</dbReference>
<keyword evidence="2" id="KW-1185">Reference proteome</keyword>
<evidence type="ECO:0000313" key="1">
    <source>
        <dbReference type="EMBL" id="KAH7905485.1"/>
    </source>
</evidence>
<reference evidence="1" key="1">
    <citation type="journal article" date="2021" name="New Phytol.">
        <title>Evolutionary innovations through gain and loss of genes in the ectomycorrhizal Boletales.</title>
        <authorList>
            <person name="Wu G."/>
            <person name="Miyauchi S."/>
            <person name="Morin E."/>
            <person name="Kuo A."/>
            <person name="Drula E."/>
            <person name="Varga T."/>
            <person name="Kohler A."/>
            <person name="Feng B."/>
            <person name="Cao Y."/>
            <person name="Lipzen A."/>
            <person name="Daum C."/>
            <person name="Hundley H."/>
            <person name="Pangilinan J."/>
            <person name="Johnson J."/>
            <person name="Barry K."/>
            <person name="LaButti K."/>
            <person name="Ng V."/>
            <person name="Ahrendt S."/>
            <person name="Min B."/>
            <person name="Choi I.G."/>
            <person name="Park H."/>
            <person name="Plett J.M."/>
            <person name="Magnuson J."/>
            <person name="Spatafora J.W."/>
            <person name="Nagy L.G."/>
            <person name="Henrissat B."/>
            <person name="Grigoriev I.V."/>
            <person name="Yang Z.L."/>
            <person name="Xu J."/>
            <person name="Martin F.M."/>
        </authorList>
    </citation>
    <scope>NUCLEOTIDE SEQUENCE</scope>
    <source>
        <strain evidence="1">ATCC 28755</strain>
    </source>
</reference>
<dbReference type="Proteomes" id="UP000790377">
    <property type="component" value="Unassembled WGS sequence"/>
</dbReference>
<protein>
    <submittedName>
        <fullName evidence="1">Uncharacterized protein</fullName>
    </submittedName>
</protein>
<proteinExistence type="predicted"/>
<name>A0ACB7ZW88_9AGAM</name>
<organism evidence="1 2">
    <name type="scientific">Hygrophoropsis aurantiaca</name>
    <dbReference type="NCBI Taxonomy" id="72124"/>
    <lineage>
        <taxon>Eukaryota</taxon>
        <taxon>Fungi</taxon>
        <taxon>Dikarya</taxon>
        <taxon>Basidiomycota</taxon>
        <taxon>Agaricomycotina</taxon>
        <taxon>Agaricomycetes</taxon>
        <taxon>Agaricomycetidae</taxon>
        <taxon>Boletales</taxon>
        <taxon>Coniophorineae</taxon>
        <taxon>Hygrophoropsidaceae</taxon>
        <taxon>Hygrophoropsis</taxon>
    </lineage>
</organism>